<name>A0A6J2YHG0_SITOR</name>
<dbReference type="PIRSF" id="PIRSF028977">
    <property type="entry name" value="Nucleolar_complex_p3"/>
    <property type="match status" value="1"/>
</dbReference>
<evidence type="ECO:0000256" key="2">
    <source>
        <dbReference type="ARBA" id="ARBA00007797"/>
    </source>
</evidence>
<keyword evidence="4" id="KW-0539">Nucleus</keyword>
<sequence>MSVKRKVSKIKRNNQKKNKLVKQGLLKKQPKKSKNQNVPEKKVQKTNEEVSEEESDHGEDMLGMVDEDDLDFLKQAISDRSYSILNRVKYSGKTKPKKRKINTDDETLENEYEDQIEDTSGKRVKSLLPIKTQKGGLIHKEIVEDVPDEEIEDTITDQKEEVDDNSSDSGLSEEEFSLQETGIDISKPVSATQLLAARNEILRQKKIHIGNLSSGLLENPEEKVTNLRTLLKLMDDETPEVYFTVRKLVIVSLLEVFKDILPLYEIKNVLQDGVKVKKDTLKLHKYEENLLVYYKKYLQKLEKYCFMIMKKKGDTRKILEEDVKISELSIFAMCELLVSHPYFNYSQNIAQVLVPFLNNSRKSVRDTVKNAIKTVFKEDKKEEISLKVLRLVNNYLKTHTHNVRVDLLEILLVLDLRNVNLDQDKEQEIKQKKLQAKKSNLLQMSKKERKRKKKLKELEQEMLETKAEESKQIKHQNLTEITKIVFNIYFRILKNSENTKILSVCLEGLAKFANCINLEYYIDIVNVLNKLLSEDWLGYREQLHCIQTIFIMLGGQGEAINIDPTSFYNNLYKDLLVTSAGKNHENCLIVLKTLVDALVKRRRKITNKRAISFVKRLATLSLQVLHNGSLGCLGLIKTMMQLNRSIDILLDLDSSGGEGQFQAQLDDPEYANASNTALFEMIPLGNHYHPVVRKFARNIASGVPATGDGSLPLEYGKLTIEQLYEDYSMSEMAFNPAVPVMKNVQPKSRPTRRDFIDSSFYEECKETLRRRQTDKFFWISC</sequence>
<dbReference type="InterPro" id="IPR016024">
    <property type="entry name" value="ARM-type_fold"/>
</dbReference>
<dbReference type="OrthoDB" id="10263597at2759"/>
<gene>
    <name evidence="11" type="primary">LOC115887426</name>
</gene>
<dbReference type="GO" id="GO:0003682">
    <property type="term" value="F:chromatin binding"/>
    <property type="evidence" value="ECO:0007669"/>
    <property type="project" value="TreeGrafter"/>
</dbReference>
<dbReference type="InterPro" id="IPR016903">
    <property type="entry name" value="Nucleolar_cplx-assoc_3"/>
</dbReference>
<protein>
    <recommendedName>
        <fullName evidence="5">Nucleolar complex protein 3 homolog</fullName>
        <shortName evidence="5">NOC3 protein homolog</shortName>
    </recommendedName>
</protein>
<proteinExistence type="inferred from homology"/>
<evidence type="ECO:0000256" key="3">
    <source>
        <dbReference type="ARBA" id="ARBA00023054"/>
    </source>
</evidence>
<evidence type="ECO:0000259" key="8">
    <source>
        <dbReference type="Pfam" id="PF03914"/>
    </source>
</evidence>
<dbReference type="InParanoid" id="A0A6J2YHG0"/>
<feature type="compositionally biased region" description="Basic and acidic residues" evidence="7">
    <location>
        <begin position="39"/>
        <end position="48"/>
    </location>
</feature>
<dbReference type="FunCoup" id="A0A6J2YHG0">
    <property type="interactions" value="1974"/>
</dbReference>
<dbReference type="KEGG" id="soy:115887426"/>
<evidence type="ECO:0000256" key="6">
    <source>
        <dbReference type="SAM" id="Coils"/>
    </source>
</evidence>
<evidence type="ECO:0000256" key="4">
    <source>
        <dbReference type="ARBA" id="ARBA00023242"/>
    </source>
</evidence>
<keyword evidence="3 6" id="KW-0175">Coiled coil</keyword>
<dbReference type="GeneID" id="115887426"/>
<dbReference type="PANTHER" id="PTHR14428:SF5">
    <property type="entry name" value="NUCLEOLAR COMPLEX PROTEIN 3 HOMOLOG"/>
    <property type="match status" value="1"/>
</dbReference>
<evidence type="ECO:0000259" key="9">
    <source>
        <dbReference type="Pfam" id="PF07540"/>
    </source>
</evidence>
<dbReference type="AlphaFoldDB" id="A0A6J2YHG0"/>
<dbReference type="GO" id="GO:0005730">
    <property type="term" value="C:nucleolus"/>
    <property type="evidence" value="ECO:0007669"/>
    <property type="project" value="UniProtKB-SubCell"/>
</dbReference>
<feature type="coiled-coil region" evidence="6">
    <location>
        <begin position="441"/>
        <end position="475"/>
    </location>
</feature>
<feature type="domain" description="Nucleolar complex-associated protein 3 N-terminal" evidence="9">
    <location>
        <begin position="204"/>
        <end position="297"/>
    </location>
</feature>
<dbReference type="CTD" id="40870"/>
<evidence type="ECO:0000313" key="10">
    <source>
        <dbReference type="Proteomes" id="UP000504635"/>
    </source>
</evidence>
<feature type="domain" description="CCAAT-binding factor" evidence="8">
    <location>
        <begin position="543"/>
        <end position="696"/>
    </location>
</feature>
<dbReference type="InterPro" id="IPR011501">
    <property type="entry name" value="Noc3_N"/>
</dbReference>
<evidence type="ECO:0000256" key="5">
    <source>
        <dbReference type="PIRNR" id="PIRNR028977"/>
    </source>
</evidence>
<comment type="similarity">
    <text evidence="2 5">Belongs to the CBF/MAK21 family.</text>
</comment>
<organism evidence="10 11">
    <name type="scientific">Sitophilus oryzae</name>
    <name type="common">Rice weevil</name>
    <name type="synonym">Curculio oryzae</name>
    <dbReference type="NCBI Taxonomy" id="7048"/>
    <lineage>
        <taxon>Eukaryota</taxon>
        <taxon>Metazoa</taxon>
        <taxon>Ecdysozoa</taxon>
        <taxon>Arthropoda</taxon>
        <taxon>Hexapoda</taxon>
        <taxon>Insecta</taxon>
        <taxon>Pterygota</taxon>
        <taxon>Neoptera</taxon>
        <taxon>Endopterygota</taxon>
        <taxon>Coleoptera</taxon>
        <taxon>Polyphaga</taxon>
        <taxon>Cucujiformia</taxon>
        <taxon>Curculionidae</taxon>
        <taxon>Dryophthorinae</taxon>
        <taxon>Sitophilus</taxon>
    </lineage>
</organism>
<evidence type="ECO:0000256" key="7">
    <source>
        <dbReference type="SAM" id="MobiDB-lite"/>
    </source>
</evidence>
<dbReference type="RefSeq" id="XP_030762706.1">
    <property type="nucleotide sequence ID" value="XM_030906846.1"/>
</dbReference>
<feature type="compositionally biased region" description="Basic residues" evidence="7">
    <location>
        <begin position="1"/>
        <end position="20"/>
    </location>
</feature>
<reference evidence="11" key="1">
    <citation type="submission" date="2025-08" db="UniProtKB">
        <authorList>
            <consortium name="RefSeq"/>
        </authorList>
    </citation>
    <scope>IDENTIFICATION</scope>
    <source>
        <tissue evidence="11">Gonads</tissue>
    </source>
</reference>
<dbReference type="GO" id="GO:0006270">
    <property type="term" value="P:DNA replication initiation"/>
    <property type="evidence" value="ECO:0007669"/>
    <property type="project" value="TreeGrafter"/>
</dbReference>
<dbReference type="InterPro" id="IPR005612">
    <property type="entry name" value="CCAAT-binding_factor"/>
</dbReference>
<feature type="region of interest" description="Disordered" evidence="7">
    <location>
        <begin position="153"/>
        <end position="174"/>
    </location>
</feature>
<dbReference type="Pfam" id="PF07540">
    <property type="entry name" value="NOC3p"/>
    <property type="match status" value="1"/>
</dbReference>
<dbReference type="PANTHER" id="PTHR14428">
    <property type="entry name" value="NUCLEOLAR COMPLEX PROTEIN 3"/>
    <property type="match status" value="1"/>
</dbReference>
<dbReference type="SUPFAM" id="SSF48371">
    <property type="entry name" value="ARM repeat"/>
    <property type="match status" value="1"/>
</dbReference>
<dbReference type="Proteomes" id="UP000504635">
    <property type="component" value="Unplaced"/>
</dbReference>
<evidence type="ECO:0000313" key="11">
    <source>
        <dbReference type="RefSeq" id="XP_030762706.1"/>
    </source>
</evidence>
<keyword evidence="10" id="KW-1185">Reference proteome</keyword>
<dbReference type="Pfam" id="PF03914">
    <property type="entry name" value="CBF"/>
    <property type="match status" value="1"/>
</dbReference>
<feature type="region of interest" description="Disordered" evidence="7">
    <location>
        <begin position="1"/>
        <end position="66"/>
    </location>
</feature>
<comment type="subcellular location">
    <subcellularLocation>
        <location evidence="1 5">Nucleus</location>
        <location evidence="1 5">Nucleolus</location>
    </subcellularLocation>
</comment>
<evidence type="ECO:0000256" key="1">
    <source>
        <dbReference type="ARBA" id="ARBA00004604"/>
    </source>
</evidence>
<accession>A0A6J2YHG0</accession>